<protein>
    <recommendedName>
        <fullName evidence="1">Fibrinogen C-terminal domain-containing protein</fullName>
    </recommendedName>
</protein>
<dbReference type="PROSITE" id="PS51406">
    <property type="entry name" value="FIBRINOGEN_C_2"/>
    <property type="match status" value="1"/>
</dbReference>
<feature type="non-terminal residue" evidence="2">
    <location>
        <position position="177"/>
    </location>
</feature>
<dbReference type="Pfam" id="PF00147">
    <property type="entry name" value="Fibrinogen_C"/>
    <property type="match status" value="1"/>
</dbReference>
<gene>
    <name evidence="2" type="ORF">BRAFLDRAFT_158328</name>
</gene>
<proteinExistence type="predicted"/>
<dbReference type="InterPro" id="IPR050373">
    <property type="entry name" value="Fibrinogen_C-term_domain"/>
</dbReference>
<organism>
    <name type="scientific">Branchiostoma floridae</name>
    <name type="common">Florida lancelet</name>
    <name type="synonym">Amphioxus</name>
    <dbReference type="NCBI Taxonomy" id="7739"/>
    <lineage>
        <taxon>Eukaryota</taxon>
        <taxon>Metazoa</taxon>
        <taxon>Chordata</taxon>
        <taxon>Cephalochordata</taxon>
        <taxon>Leptocardii</taxon>
        <taxon>Amphioxiformes</taxon>
        <taxon>Branchiostomatidae</taxon>
        <taxon>Branchiostoma</taxon>
    </lineage>
</organism>
<dbReference type="InterPro" id="IPR036056">
    <property type="entry name" value="Fibrinogen-like_C"/>
</dbReference>
<feature type="non-terminal residue" evidence="2">
    <location>
        <position position="1"/>
    </location>
</feature>
<evidence type="ECO:0000259" key="1">
    <source>
        <dbReference type="PROSITE" id="PS51406"/>
    </source>
</evidence>
<dbReference type="AlphaFoldDB" id="C3Z6A8"/>
<dbReference type="InterPro" id="IPR014716">
    <property type="entry name" value="Fibrinogen_a/b/g_C_1"/>
</dbReference>
<evidence type="ECO:0000313" key="2">
    <source>
        <dbReference type="EMBL" id="EEN51943.1"/>
    </source>
</evidence>
<dbReference type="eggNOG" id="KOG2579">
    <property type="taxonomic scope" value="Eukaryota"/>
</dbReference>
<accession>C3Z6A8</accession>
<dbReference type="CDD" id="cd00087">
    <property type="entry name" value="FReD"/>
    <property type="match status" value="1"/>
</dbReference>
<dbReference type="InParanoid" id="C3Z6A8"/>
<sequence>TDCSAIFSRLKGAASSGVYLIRPAGANQSVPAYCRMEGGQGWTVLLRRQDGSEDFYRTWDDYKRGFGNLTGEFWLGNDIIHLLTNQARSKLRVDLETWGGDVTYALYRTFSVSDEASAYKLTAGDYSGTAGDALLFSNGNAFVTRDRDTVFGQKAKDFKSAGWLYMSYFPNLLGVYY</sequence>
<feature type="domain" description="Fibrinogen C-terminal" evidence="1">
    <location>
        <begin position="1"/>
        <end position="177"/>
    </location>
</feature>
<dbReference type="Gene3D" id="3.90.215.10">
    <property type="entry name" value="Gamma Fibrinogen, chain A, domain 1"/>
    <property type="match status" value="1"/>
</dbReference>
<dbReference type="PANTHER" id="PTHR19143">
    <property type="entry name" value="FIBRINOGEN/TENASCIN/ANGIOPOEITIN"/>
    <property type="match status" value="1"/>
</dbReference>
<dbReference type="InterPro" id="IPR002181">
    <property type="entry name" value="Fibrinogen_a/b/g_C_dom"/>
</dbReference>
<name>C3Z6A8_BRAFL</name>
<dbReference type="SMART" id="SM00186">
    <property type="entry name" value="FBG"/>
    <property type="match status" value="1"/>
</dbReference>
<dbReference type="SUPFAM" id="SSF56496">
    <property type="entry name" value="Fibrinogen C-terminal domain-like"/>
    <property type="match status" value="1"/>
</dbReference>
<dbReference type="EMBL" id="GG666585">
    <property type="protein sequence ID" value="EEN51943.1"/>
    <property type="molecule type" value="Genomic_DNA"/>
</dbReference>
<reference evidence="2" key="1">
    <citation type="journal article" date="2008" name="Nature">
        <title>The amphioxus genome and the evolution of the chordate karyotype.</title>
        <authorList>
            <consortium name="US DOE Joint Genome Institute (JGI-PGF)"/>
            <person name="Putnam N.H."/>
            <person name="Butts T."/>
            <person name="Ferrier D.E.K."/>
            <person name="Furlong R.F."/>
            <person name="Hellsten U."/>
            <person name="Kawashima T."/>
            <person name="Robinson-Rechavi M."/>
            <person name="Shoguchi E."/>
            <person name="Terry A."/>
            <person name="Yu J.-K."/>
            <person name="Benito-Gutierrez E.L."/>
            <person name="Dubchak I."/>
            <person name="Garcia-Fernandez J."/>
            <person name="Gibson-Brown J.J."/>
            <person name="Grigoriev I.V."/>
            <person name="Horton A.C."/>
            <person name="de Jong P.J."/>
            <person name="Jurka J."/>
            <person name="Kapitonov V.V."/>
            <person name="Kohara Y."/>
            <person name="Kuroki Y."/>
            <person name="Lindquist E."/>
            <person name="Lucas S."/>
            <person name="Osoegawa K."/>
            <person name="Pennacchio L.A."/>
            <person name="Salamov A.A."/>
            <person name="Satou Y."/>
            <person name="Sauka-Spengler T."/>
            <person name="Schmutz J."/>
            <person name="Shin-I T."/>
            <person name="Toyoda A."/>
            <person name="Bronner-Fraser M."/>
            <person name="Fujiyama A."/>
            <person name="Holland L.Z."/>
            <person name="Holland P.W.H."/>
            <person name="Satoh N."/>
            <person name="Rokhsar D.S."/>
        </authorList>
    </citation>
    <scope>NUCLEOTIDE SEQUENCE [LARGE SCALE GENOMIC DNA]</scope>
    <source>
        <strain evidence="2">S238N-H82</strain>
        <tissue evidence="2">Testes</tissue>
    </source>
</reference>
<dbReference type="PANTHER" id="PTHR19143:SF444">
    <property type="entry name" value="PROTEIN SCABROUS"/>
    <property type="match status" value="1"/>
</dbReference>